<dbReference type="NCBIfam" id="NF003591">
    <property type="entry name" value="PRK05254.1-4"/>
    <property type="match status" value="1"/>
</dbReference>
<comment type="subcellular location">
    <subcellularLocation>
        <location evidence="9">Cytoplasm</location>
    </subcellularLocation>
</comment>
<evidence type="ECO:0000256" key="11">
    <source>
        <dbReference type="RuleBase" id="RU003780"/>
    </source>
</evidence>
<gene>
    <name evidence="9 13" type="primary">ung</name>
    <name evidence="13" type="ORF">SOO65_10050</name>
</gene>
<dbReference type="AlphaFoldDB" id="A0AAX4HVR6"/>
<keyword evidence="13" id="KW-0326">Glycosidase</keyword>
<dbReference type="SUPFAM" id="SSF52141">
    <property type="entry name" value="Uracil-DNA glycosylase-like"/>
    <property type="match status" value="1"/>
</dbReference>
<dbReference type="PROSITE" id="PS00130">
    <property type="entry name" value="U_DNA_GLYCOSYLASE"/>
    <property type="match status" value="1"/>
</dbReference>
<dbReference type="GO" id="GO:0005737">
    <property type="term" value="C:cytoplasm"/>
    <property type="evidence" value="ECO:0007669"/>
    <property type="project" value="UniProtKB-SubCell"/>
</dbReference>
<accession>A0AAX4HVR6</accession>
<dbReference type="PANTHER" id="PTHR11264:SF0">
    <property type="entry name" value="URACIL-DNA GLYCOSYLASE"/>
    <property type="match status" value="1"/>
</dbReference>
<comment type="catalytic activity">
    <reaction evidence="1 9 11">
        <text>Hydrolyzes single-stranded DNA or mismatched double-stranded DNA and polynucleotides, releasing free uracil.</text>
        <dbReference type="EC" id="3.2.2.27"/>
    </reaction>
</comment>
<dbReference type="InterPro" id="IPR018085">
    <property type="entry name" value="Ura-DNA_Glyclase_AS"/>
</dbReference>
<dbReference type="GO" id="GO:0004844">
    <property type="term" value="F:uracil DNA N-glycosylase activity"/>
    <property type="evidence" value="ECO:0007669"/>
    <property type="project" value="UniProtKB-UniRule"/>
</dbReference>
<dbReference type="SMART" id="SM00986">
    <property type="entry name" value="UDG"/>
    <property type="match status" value="1"/>
</dbReference>
<dbReference type="RefSeq" id="WP_321399949.1">
    <property type="nucleotide sequence ID" value="NZ_CP139487.1"/>
</dbReference>
<dbReference type="GO" id="GO:0097510">
    <property type="term" value="P:base-excision repair, AP site formation via deaminated base removal"/>
    <property type="evidence" value="ECO:0007669"/>
    <property type="project" value="TreeGrafter"/>
</dbReference>
<evidence type="ECO:0000256" key="6">
    <source>
        <dbReference type="ARBA" id="ARBA00022763"/>
    </source>
</evidence>
<evidence type="ECO:0000256" key="1">
    <source>
        <dbReference type="ARBA" id="ARBA00001400"/>
    </source>
</evidence>
<dbReference type="PANTHER" id="PTHR11264">
    <property type="entry name" value="URACIL-DNA GLYCOSYLASE"/>
    <property type="match status" value="1"/>
</dbReference>
<dbReference type="KEGG" id="psti:SOO65_10050"/>
<dbReference type="HAMAP" id="MF_00148">
    <property type="entry name" value="UDG"/>
    <property type="match status" value="1"/>
</dbReference>
<keyword evidence="9" id="KW-0963">Cytoplasm</keyword>
<keyword evidence="6 9" id="KW-0227">DNA damage</keyword>
<evidence type="ECO:0000256" key="7">
    <source>
        <dbReference type="ARBA" id="ARBA00022801"/>
    </source>
</evidence>
<dbReference type="FunFam" id="3.40.470.10:FF:000001">
    <property type="entry name" value="Uracil-DNA glycosylase"/>
    <property type="match status" value="1"/>
</dbReference>
<evidence type="ECO:0000256" key="2">
    <source>
        <dbReference type="ARBA" id="ARBA00002631"/>
    </source>
</evidence>
<dbReference type="NCBIfam" id="NF003592">
    <property type="entry name" value="PRK05254.1-5"/>
    <property type="match status" value="1"/>
</dbReference>
<evidence type="ECO:0000259" key="12">
    <source>
        <dbReference type="SMART" id="SM00986"/>
    </source>
</evidence>
<dbReference type="InterPro" id="IPR002043">
    <property type="entry name" value="UDG_fam1"/>
</dbReference>
<comment type="function">
    <text evidence="2 9 11">Excises uracil residues from the DNA which can arise as a result of misincorporation of dUMP residues by DNA polymerase or due to deamination of cytosine.</text>
</comment>
<keyword evidence="14" id="KW-1185">Reference proteome</keyword>
<dbReference type="InterPro" id="IPR005122">
    <property type="entry name" value="Uracil-DNA_glycosylase-like"/>
</dbReference>
<evidence type="ECO:0000313" key="13">
    <source>
        <dbReference type="EMBL" id="WPU67095.1"/>
    </source>
</evidence>
<dbReference type="Pfam" id="PF03167">
    <property type="entry name" value="UDG"/>
    <property type="match status" value="1"/>
</dbReference>
<protein>
    <recommendedName>
        <fullName evidence="5 9">Uracil-DNA glycosylase</fullName>
        <shortName evidence="9">UDG</shortName>
        <ecNumber evidence="4 9">3.2.2.27</ecNumber>
    </recommendedName>
</protein>
<dbReference type="NCBIfam" id="NF003589">
    <property type="entry name" value="PRK05254.1-2"/>
    <property type="match status" value="1"/>
</dbReference>
<evidence type="ECO:0000256" key="4">
    <source>
        <dbReference type="ARBA" id="ARBA00012030"/>
    </source>
</evidence>
<proteinExistence type="inferred from homology"/>
<dbReference type="NCBIfam" id="TIGR00628">
    <property type="entry name" value="ung"/>
    <property type="match status" value="1"/>
</dbReference>
<dbReference type="Proteomes" id="UP001324634">
    <property type="component" value="Chromosome"/>
</dbReference>
<dbReference type="InterPro" id="IPR036895">
    <property type="entry name" value="Uracil-DNA_glycosylase-like_sf"/>
</dbReference>
<evidence type="ECO:0000256" key="8">
    <source>
        <dbReference type="ARBA" id="ARBA00023204"/>
    </source>
</evidence>
<organism evidence="13 14">
    <name type="scientific">Peredibacter starrii</name>
    <dbReference type="NCBI Taxonomy" id="28202"/>
    <lineage>
        <taxon>Bacteria</taxon>
        <taxon>Pseudomonadati</taxon>
        <taxon>Bdellovibrionota</taxon>
        <taxon>Bacteriovoracia</taxon>
        <taxon>Bacteriovoracales</taxon>
        <taxon>Bacteriovoracaceae</taxon>
        <taxon>Peredibacter</taxon>
    </lineage>
</organism>
<keyword evidence="7 9" id="KW-0378">Hydrolase</keyword>
<sequence length="220" mass="25173">MNFTLDPSWMPLLSPEFKKPYFKELEEFLDSQTKTIYPPKENIFEAFRLTSYDNVKVVILGQDPYHGFGQAHGLCFSVQRGVKTPPSLVNIFKELKDDMGIDIPDHGCLESWARQGVFLLNTVLTVEDGKAGSHHKKGWEKFTDKVIEVLNQKENVVFILWGSPAQKKAQHVDEKKHLILKSVHPSPLSVYRGFMGSKPFSQTNAYLKEHNLKPIDWTVT</sequence>
<evidence type="ECO:0000256" key="3">
    <source>
        <dbReference type="ARBA" id="ARBA00008184"/>
    </source>
</evidence>
<feature type="domain" description="Uracil-DNA glycosylase-like" evidence="12">
    <location>
        <begin position="48"/>
        <end position="207"/>
    </location>
</feature>
<dbReference type="NCBIfam" id="NF003588">
    <property type="entry name" value="PRK05254.1-1"/>
    <property type="match status" value="1"/>
</dbReference>
<dbReference type="EMBL" id="CP139487">
    <property type="protein sequence ID" value="WPU67095.1"/>
    <property type="molecule type" value="Genomic_DNA"/>
</dbReference>
<dbReference type="CDD" id="cd10027">
    <property type="entry name" value="UDG-F1-like"/>
    <property type="match status" value="1"/>
</dbReference>
<evidence type="ECO:0000256" key="9">
    <source>
        <dbReference type="HAMAP-Rule" id="MF_00148"/>
    </source>
</evidence>
<evidence type="ECO:0000256" key="10">
    <source>
        <dbReference type="PROSITE-ProRule" id="PRU10072"/>
    </source>
</evidence>
<name>A0AAX4HVR6_9BACT</name>
<comment type="similarity">
    <text evidence="3 9 11">Belongs to the uracil-DNA glycosylase (UDG) superfamily. UNG family.</text>
</comment>
<dbReference type="Gene3D" id="3.40.470.10">
    <property type="entry name" value="Uracil-DNA glycosylase-like domain"/>
    <property type="match status" value="1"/>
</dbReference>
<keyword evidence="8 9" id="KW-0234">DNA repair</keyword>
<evidence type="ECO:0000256" key="5">
    <source>
        <dbReference type="ARBA" id="ARBA00018429"/>
    </source>
</evidence>
<dbReference type="SMART" id="SM00987">
    <property type="entry name" value="UreE_C"/>
    <property type="match status" value="1"/>
</dbReference>
<dbReference type="EC" id="3.2.2.27" evidence="4 9"/>
<feature type="active site" description="Proton acceptor" evidence="9 10">
    <location>
        <position position="63"/>
    </location>
</feature>
<reference evidence="13 14" key="1">
    <citation type="submission" date="2023-11" db="EMBL/GenBank/DDBJ databases">
        <title>Peredibacter starrii A3.12.</title>
        <authorList>
            <person name="Mitchell R.J."/>
        </authorList>
    </citation>
    <scope>NUCLEOTIDE SEQUENCE [LARGE SCALE GENOMIC DNA]</scope>
    <source>
        <strain evidence="13 14">A3.12</strain>
    </source>
</reference>
<evidence type="ECO:0000313" key="14">
    <source>
        <dbReference type="Proteomes" id="UP001324634"/>
    </source>
</evidence>